<comment type="caution">
    <text evidence="1">The sequence shown here is derived from an EMBL/GenBank/DDBJ whole genome shotgun (WGS) entry which is preliminary data.</text>
</comment>
<proteinExistence type="predicted"/>
<name>A0A5M6IT88_9PROT</name>
<dbReference type="Proteomes" id="UP000325255">
    <property type="component" value="Unassembled WGS sequence"/>
</dbReference>
<keyword evidence="2" id="KW-1185">Reference proteome</keyword>
<dbReference type="AlphaFoldDB" id="A0A5M6IT88"/>
<gene>
    <name evidence="1" type="ORF">F1189_17930</name>
</gene>
<accession>A0A5M6IT88</accession>
<dbReference type="RefSeq" id="WP_150042242.1">
    <property type="nucleotide sequence ID" value="NZ_OW485601.1"/>
</dbReference>
<organism evidence="1 2">
    <name type="scientific">Rhodovastum atsumiense</name>
    <dbReference type="NCBI Taxonomy" id="504468"/>
    <lineage>
        <taxon>Bacteria</taxon>
        <taxon>Pseudomonadati</taxon>
        <taxon>Pseudomonadota</taxon>
        <taxon>Alphaproteobacteria</taxon>
        <taxon>Acetobacterales</taxon>
        <taxon>Acetobacteraceae</taxon>
        <taxon>Rhodovastum</taxon>
    </lineage>
</organism>
<protein>
    <submittedName>
        <fullName evidence="1">Uncharacterized protein</fullName>
    </submittedName>
</protein>
<dbReference type="EMBL" id="VWPK01000029">
    <property type="protein sequence ID" value="KAA5610655.1"/>
    <property type="molecule type" value="Genomic_DNA"/>
</dbReference>
<sequence>MKSESKANGPAAACDLNGMLDAVLRSVSTLMTVSGGLVEHDGLFLPWLRLRGRDRCGESLSLQIAVGGGVDPDFRAYLTTGNRQEFIGRVTDLLGLCHCVRAQLQQR</sequence>
<evidence type="ECO:0000313" key="1">
    <source>
        <dbReference type="EMBL" id="KAA5610655.1"/>
    </source>
</evidence>
<evidence type="ECO:0000313" key="2">
    <source>
        <dbReference type="Proteomes" id="UP000325255"/>
    </source>
</evidence>
<reference evidence="1 2" key="1">
    <citation type="submission" date="2019-09" db="EMBL/GenBank/DDBJ databases">
        <title>Genome sequence of Rhodovastum atsumiense, a diverse member of the Acetobacteraceae family of non-sulfur purple photosynthetic bacteria.</title>
        <authorList>
            <person name="Meyer T."/>
            <person name="Kyndt J."/>
        </authorList>
    </citation>
    <scope>NUCLEOTIDE SEQUENCE [LARGE SCALE GENOMIC DNA]</scope>
    <source>
        <strain evidence="1 2">DSM 21279</strain>
    </source>
</reference>